<evidence type="ECO:0000313" key="2">
    <source>
        <dbReference type="Ensembl" id="ENSOSIP00000037247.1"/>
    </source>
</evidence>
<dbReference type="PANTHER" id="PTHR12444:SF1">
    <property type="entry name" value="PROTEIN EFR3 HOMOLOG A"/>
    <property type="match status" value="1"/>
</dbReference>
<dbReference type="Proteomes" id="UP000694383">
    <property type="component" value="Unplaced"/>
</dbReference>
<dbReference type="AlphaFoldDB" id="A0A8C7Z8K2"/>
<keyword evidence="3" id="KW-1185">Reference proteome</keyword>
<comment type="similarity">
    <text evidence="1">Belongs to the EFR3 family.</text>
</comment>
<dbReference type="InterPro" id="IPR016024">
    <property type="entry name" value="ARM-type_fold"/>
</dbReference>
<dbReference type="InterPro" id="IPR051851">
    <property type="entry name" value="EFR3_Homologs"/>
</dbReference>
<dbReference type="SUPFAM" id="SSF48371">
    <property type="entry name" value="ARM repeat"/>
    <property type="match status" value="1"/>
</dbReference>
<name>A0A8C7Z8K2_9TELE</name>
<reference evidence="2" key="2">
    <citation type="submission" date="2025-09" db="UniProtKB">
        <authorList>
            <consortium name="Ensembl"/>
        </authorList>
    </citation>
    <scope>IDENTIFICATION</scope>
</reference>
<dbReference type="GO" id="GO:0005886">
    <property type="term" value="C:plasma membrane"/>
    <property type="evidence" value="ECO:0007669"/>
    <property type="project" value="TreeGrafter"/>
</dbReference>
<dbReference type="InterPro" id="IPR049152">
    <property type="entry name" value="EFR3-like_ARM"/>
</dbReference>
<proteinExistence type="inferred from homology"/>
<dbReference type="GeneTree" id="ENSGT00390000002143"/>
<organism evidence="2 3">
    <name type="scientific">Oryzias sinensis</name>
    <name type="common">Chinese medaka</name>
    <dbReference type="NCBI Taxonomy" id="183150"/>
    <lineage>
        <taxon>Eukaryota</taxon>
        <taxon>Metazoa</taxon>
        <taxon>Chordata</taxon>
        <taxon>Craniata</taxon>
        <taxon>Vertebrata</taxon>
        <taxon>Euteleostomi</taxon>
        <taxon>Actinopterygii</taxon>
        <taxon>Neopterygii</taxon>
        <taxon>Teleostei</taxon>
        <taxon>Neoteleostei</taxon>
        <taxon>Acanthomorphata</taxon>
        <taxon>Ovalentaria</taxon>
        <taxon>Atherinomorphae</taxon>
        <taxon>Beloniformes</taxon>
        <taxon>Adrianichthyidae</taxon>
        <taxon>Oryziinae</taxon>
        <taxon>Oryzias</taxon>
    </lineage>
</organism>
<dbReference type="Ensembl" id="ENSOSIT00000039255.1">
    <property type="protein sequence ID" value="ENSOSIP00000037247.1"/>
    <property type="gene ID" value="ENSOSIG00000018160.1"/>
</dbReference>
<protein>
    <submittedName>
        <fullName evidence="2">EFR3 homolog A (S. cerevisiae)</fullName>
    </submittedName>
</protein>
<dbReference type="Pfam" id="PF21052">
    <property type="entry name" value="EFR3_ARM"/>
    <property type="match status" value="1"/>
</dbReference>
<reference evidence="2" key="1">
    <citation type="submission" date="2025-08" db="UniProtKB">
        <authorList>
            <consortium name="Ensembl"/>
        </authorList>
    </citation>
    <scope>IDENTIFICATION</scope>
</reference>
<evidence type="ECO:0000256" key="1">
    <source>
        <dbReference type="ARBA" id="ARBA00010216"/>
    </source>
</evidence>
<dbReference type="PANTHER" id="PTHR12444">
    <property type="entry name" value="PROTEIN EFR3 HOMOLOG CMP44E"/>
    <property type="match status" value="1"/>
</dbReference>
<evidence type="ECO:0000313" key="3">
    <source>
        <dbReference type="Proteomes" id="UP000694383"/>
    </source>
</evidence>
<dbReference type="GO" id="GO:0072659">
    <property type="term" value="P:protein localization to plasma membrane"/>
    <property type="evidence" value="ECO:0007669"/>
    <property type="project" value="TreeGrafter"/>
</dbReference>
<accession>A0A8C7Z8K2</accession>
<sequence length="777" mass="87780">MFCVPAGVCGCCGPLRPRYKRLVDNIFPEDPKDGLSKSDMEKLTFYAVSAPEKLDRIGAYLAERLSRDVVRHRYGYVVIAMEALDQLLMACHSQSIKPFVESFLHMVAKLLESREPDLQVLGTNSFVKFANIEEDTPSYHRRYDFFVSQFSAMCHSTHEDTDTRNRIRVAGIKGLQGVVRKTVNDELQAIIWEPQHMDKLIPSMLFNMQDGEEPDRCATRSAPLCPDGEENPAVLAENCFRELLGRAAYGNMNNAVRPVLVSSYVKNFKIAQHSHHVIQQVLNHLDTNNKSTPRVRAGIVQVLLETVAIAAKGSVGPTVLEVFNTLLKHLRMSVDFELGESSRRNSACSVSSGRGKESEERIVQNAIIQTIGMLATVALRQPPFVRTKVKVHPLDSSLQVTSGFKSKSMSTALPPSFLDPLFSISLMEDSELRQLVLEILHNIIDRHDNRAKLRGIRIIPNVAALKIKREKISKQDIAFMKKHGQQLYRHIYLGCKEEDNNHKNFELLFTTLAIVTIELANEEVVIDLIRLSIALQEMCLINEENMPMFIRCGIMASVAAYLNFLSQMIANPPFCQHVSKVIEMRSVEALFLLPEHIFKDKCPLPESLDKEDKHLYFQTAEIAECLAGPGYNAERLSVPYIPQVTDEDRLTRRKSFVDTISLQVDIMPNSLPDKQSQLAEEITFATLKKAIDTTGLEEQEREKRRQLMEKFQKAPFEEIAAHCESKANMLHDRLAQIFELTIRPPPSPSGVVSISAGHTQHPSVPVYEMKFPDLCVY</sequence>